<evidence type="ECO:0008006" key="6">
    <source>
        <dbReference type="Google" id="ProtNLM"/>
    </source>
</evidence>
<feature type="chain" id="PRO_5022125854" description="MYXO-CTERM domain-containing protein" evidence="3">
    <location>
        <begin position="25"/>
        <end position="176"/>
    </location>
</feature>
<dbReference type="EMBL" id="VNJJ01000001">
    <property type="protein sequence ID" value="TVY04340.1"/>
    <property type="molecule type" value="Genomic_DNA"/>
</dbReference>
<feature type="signal peptide" evidence="3">
    <location>
        <begin position="1"/>
        <end position="24"/>
    </location>
</feature>
<keyword evidence="2" id="KW-1133">Transmembrane helix</keyword>
<dbReference type="NCBIfam" id="NF038039">
    <property type="entry name" value="WGxxGxxG-CTERM"/>
    <property type="match status" value="1"/>
</dbReference>
<keyword evidence="2" id="KW-0812">Transmembrane</keyword>
<protein>
    <recommendedName>
        <fullName evidence="6">MYXO-CTERM domain-containing protein</fullName>
    </recommendedName>
</protein>
<dbReference type="RefSeq" id="WP_144697762.1">
    <property type="nucleotide sequence ID" value="NZ_VNJJ01000001.1"/>
</dbReference>
<proteinExistence type="predicted"/>
<keyword evidence="2" id="KW-0472">Membrane</keyword>
<name>A0A559JX04_9BACL</name>
<evidence type="ECO:0000313" key="4">
    <source>
        <dbReference type="EMBL" id="TVY04340.1"/>
    </source>
</evidence>
<sequence>MRKVLASLVLCLSLSMVLMVPAFAETTTGKTVKDGTTLNGATVPTKTYHPNAGRTDNRMLTNTGTYNGTYTGTTPYGTNYGTYGTGMAPYGTGTGTYGTYGANNTYGTDGNYGAYDGTRMNAYRPYHTTNLTTRANNTVRRLDTAPARRGFSWGWLGLIGLFGLAGMRSRSRDDVR</sequence>
<evidence type="ECO:0000256" key="1">
    <source>
        <dbReference type="SAM" id="MobiDB-lite"/>
    </source>
</evidence>
<feature type="transmembrane region" description="Helical" evidence="2">
    <location>
        <begin position="150"/>
        <end position="167"/>
    </location>
</feature>
<evidence type="ECO:0000256" key="2">
    <source>
        <dbReference type="SAM" id="Phobius"/>
    </source>
</evidence>
<keyword evidence="5" id="KW-1185">Reference proteome</keyword>
<feature type="region of interest" description="Disordered" evidence="1">
    <location>
        <begin position="31"/>
        <end position="60"/>
    </location>
</feature>
<evidence type="ECO:0000256" key="3">
    <source>
        <dbReference type="SAM" id="SignalP"/>
    </source>
</evidence>
<comment type="caution">
    <text evidence="4">The sequence shown here is derived from an EMBL/GenBank/DDBJ whole genome shotgun (WGS) entry which is preliminary data.</text>
</comment>
<reference evidence="4 5" key="1">
    <citation type="submission" date="2019-07" db="EMBL/GenBank/DDBJ databases">
        <authorList>
            <person name="Kim J."/>
        </authorList>
    </citation>
    <scope>NUCLEOTIDE SEQUENCE [LARGE SCALE GENOMIC DNA]</scope>
    <source>
        <strain evidence="4 5">G13</strain>
    </source>
</reference>
<gene>
    <name evidence="4" type="ORF">FPZ45_01740</name>
</gene>
<evidence type="ECO:0000313" key="5">
    <source>
        <dbReference type="Proteomes" id="UP000316330"/>
    </source>
</evidence>
<organism evidence="4 5">
    <name type="scientific">Cohnella terricola</name>
    <dbReference type="NCBI Taxonomy" id="1289167"/>
    <lineage>
        <taxon>Bacteria</taxon>
        <taxon>Bacillati</taxon>
        <taxon>Bacillota</taxon>
        <taxon>Bacilli</taxon>
        <taxon>Bacillales</taxon>
        <taxon>Paenibacillaceae</taxon>
        <taxon>Cohnella</taxon>
    </lineage>
</organism>
<dbReference type="Proteomes" id="UP000316330">
    <property type="component" value="Unassembled WGS sequence"/>
</dbReference>
<dbReference type="OrthoDB" id="9929213at2"/>
<dbReference type="NCBIfam" id="NF041742">
    <property type="entry name" value="WGxxGxxG_fam"/>
    <property type="match status" value="1"/>
</dbReference>
<keyword evidence="3" id="KW-0732">Signal</keyword>
<dbReference type="AlphaFoldDB" id="A0A559JX04"/>
<accession>A0A559JX04</accession>